<dbReference type="InterPro" id="IPR013517">
    <property type="entry name" value="FG-GAP"/>
</dbReference>
<accession>A0A815G3F6</accession>
<evidence type="ECO:0000313" key="4">
    <source>
        <dbReference type="Proteomes" id="UP000663852"/>
    </source>
</evidence>
<keyword evidence="1 2" id="KW-0732">Signal</keyword>
<reference evidence="3" key="1">
    <citation type="submission" date="2021-02" db="EMBL/GenBank/DDBJ databases">
        <authorList>
            <person name="Nowell W R."/>
        </authorList>
    </citation>
    <scope>NUCLEOTIDE SEQUENCE</scope>
</reference>
<proteinExistence type="predicted"/>
<dbReference type="OrthoDB" id="10022113at2759"/>
<organism evidence="3 4">
    <name type="scientific">Adineta ricciae</name>
    <name type="common">Rotifer</name>
    <dbReference type="NCBI Taxonomy" id="249248"/>
    <lineage>
        <taxon>Eukaryota</taxon>
        <taxon>Metazoa</taxon>
        <taxon>Spiralia</taxon>
        <taxon>Gnathifera</taxon>
        <taxon>Rotifera</taxon>
        <taxon>Eurotatoria</taxon>
        <taxon>Bdelloidea</taxon>
        <taxon>Adinetida</taxon>
        <taxon>Adinetidae</taxon>
        <taxon>Adineta</taxon>
    </lineage>
</organism>
<dbReference type="EMBL" id="CAJNOJ010000247">
    <property type="protein sequence ID" value="CAF1333775.1"/>
    <property type="molecule type" value="Genomic_DNA"/>
</dbReference>
<comment type="caution">
    <text evidence="3">The sequence shown here is derived from an EMBL/GenBank/DDBJ whole genome shotgun (WGS) entry which is preliminary data.</text>
</comment>
<evidence type="ECO:0000313" key="3">
    <source>
        <dbReference type="EMBL" id="CAF1333775.1"/>
    </source>
</evidence>
<feature type="signal peptide" evidence="2">
    <location>
        <begin position="1"/>
        <end position="16"/>
    </location>
</feature>
<dbReference type="InterPro" id="IPR028994">
    <property type="entry name" value="Integrin_alpha_N"/>
</dbReference>
<dbReference type="Proteomes" id="UP000663852">
    <property type="component" value="Unassembled WGS sequence"/>
</dbReference>
<name>A0A815G3F6_ADIRI</name>
<gene>
    <name evidence="3" type="ORF">EDS130_LOCUS32341</name>
</gene>
<dbReference type="Gene3D" id="2.130.10.130">
    <property type="entry name" value="Integrin alpha, N-terminal"/>
    <property type="match status" value="1"/>
</dbReference>
<dbReference type="Pfam" id="PF13517">
    <property type="entry name" value="FG-GAP_3"/>
    <property type="match status" value="1"/>
</dbReference>
<dbReference type="AlphaFoldDB" id="A0A815G3F6"/>
<protein>
    <submittedName>
        <fullName evidence="3">Uncharacterized protein</fullName>
    </submittedName>
</protein>
<evidence type="ECO:0000256" key="2">
    <source>
        <dbReference type="SAM" id="SignalP"/>
    </source>
</evidence>
<evidence type="ECO:0000256" key="1">
    <source>
        <dbReference type="ARBA" id="ARBA00022729"/>
    </source>
</evidence>
<feature type="chain" id="PRO_5032632615" evidence="2">
    <location>
        <begin position="17"/>
        <end position="189"/>
    </location>
</feature>
<sequence>MFCIIAILSLFPIVQSVYIGKMENNTMVATINTTLVNVTLEQCTCALLLTLNQSLIVALNYFHMNQTCQLFSYNSTSIWITSNFPIRGTFAQHTAYSTGAYSAPNSLVAVDFNNDGYADLAVVLNYKNQLDLRFGIGESVFSSPLIFSIGSPGSPFGLITGDFNGDNRLDFIVLNSYFTRVVILIQACA</sequence>
<dbReference type="SUPFAM" id="SSF69318">
    <property type="entry name" value="Integrin alpha N-terminal domain"/>
    <property type="match status" value="1"/>
</dbReference>